<evidence type="ECO:0000256" key="1">
    <source>
        <dbReference type="ARBA" id="ARBA00022723"/>
    </source>
</evidence>
<dbReference type="PANTHER" id="PTHR33542">
    <property type="entry name" value="SIROHYDROCHLORIN FERROCHELATASE, CHLOROPLASTIC"/>
    <property type="match status" value="1"/>
</dbReference>
<dbReference type="AlphaFoldDB" id="A0A2W4VX39"/>
<dbReference type="EMBL" id="QBML01000031">
    <property type="protein sequence ID" value="PZO37424.1"/>
    <property type="molecule type" value="Genomic_DNA"/>
</dbReference>
<keyword evidence="2" id="KW-0456">Lyase</keyword>
<dbReference type="PANTHER" id="PTHR33542:SF3">
    <property type="entry name" value="SIROHYDROCHLORIN FERROCHELATASE, CHLOROPLASTIC"/>
    <property type="match status" value="1"/>
</dbReference>
<organism evidence="3 4">
    <name type="scientific">Pseudanabaena frigida</name>
    <dbReference type="NCBI Taxonomy" id="945775"/>
    <lineage>
        <taxon>Bacteria</taxon>
        <taxon>Bacillati</taxon>
        <taxon>Cyanobacteriota</taxon>
        <taxon>Cyanophyceae</taxon>
        <taxon>Pseudanabaenales</taxon>
        <taxon>Pseudanabaenaceae</taxon>
        <taxon>Pseudanabaena</taxon>
    </lineage>
</organism>
<dbReference type="Gene3D" id="3.40.50.1400">
    <property type="match status" value="2"/>
</dbReference>
<gene>
    <name evidence="3" type="ORF">DCF19_19020</name>
</gene>
<dbReference type="InterPro" id="IPR002762">
    <property type="entry name" value="CbiX-like"/>
</dbReference>
<accession>A0A2W4VX39</accession>
<dbReference type="CDD" id="cd03416">
    <property type="entry name" value="CbiX_SirB_N"/>
    <property type="match status" value="2"/>
</dbReference>
<reference evidence="3 4" key="2">
    <citation type="submission" date="2018-06" db="EMBL/GenBank/DDBJ databases">
        <title>Metagenomic assembly of (sub)arctic Cyanobacteria and their associated microbiome from non-axenic cultures.</title>
        <authorList>
            <person name="Baurain D."/>
        </authorList>
    </citation>
    <scope>NUCLEOTIDE SEQUENCE [LARGE SCALE GENOMIC DNA]</scope>
    <source>
        <strain evidence="3">ULC066bin1</strain>
    </source>
</reference>
<dbReference type="GO" id="GO:0016829">
    <property type="term" value="F:lyase activity"/>
    <property type="evidence" value="ECO:0007669"/>
    <property type="project" value="UniProtKB-KW"/>
</dbReference>
<comment type="caution">
    <text evidence="3">The sequence shown here is derived from an EMBL/GenBank/DDBJ whole genome shotgun (WGS) entry which is preliminary data.</text>
</comment>
<proteinExistence type="predicted"/>
<name>A0A2W4VX39_9CYAN</name>
<evidence type="ECO:0000313" key="3">
    <source>
        <dbReference type="EMBL" id="PZO37424.1"/>
    </source>
</evidence>
<reference evidence="3 4" key="1">
    <citation type="submission" date="2018-04" db="EMBL/GenBank/DDBJ databases">
        <authorList>
            <person name="Go L.Y."/>
            <person name="Mitchell J.A."/>
        </authorList>
    </citation>
    <scope>NUCLEOTIDE SEQUENCE [LARGE SCALE GENOMIC DNA]</scope>
    <source>
        <strain evidence="3">ULC066bin1</strain>
    </source>
</reference>
<dbReference type="Pfam" id="PF01903">
    <property type="entry name" value="CbiX"/>
    <property type="match status" value="2"/>
</dbReference>
<evidence type="ECO:0000313" key="4">
    <source>
        <dbReference type="Proteomes" id="UP000249467"/>
    </source>
</evidence>
<keyword evidence="1" id="KW-0479">Metal-binding</keyword>
<dbReference type="InterPro" id="IPR050963">
    <property type="entry name" value="Sirohydro_Cobaltochel/CbiX"/>
</dbReference>
<protein>
    <recommendedName>
        <fullName evidence="5">Cobalamin biosynthesis protein CbiX</fullName>
    </recommendedName>
</protein>
<dbReference type="Proteomes" id="UP000249467">
    <property type="component" value="Unassembled WGS sequence"/>
</dbReference>
<sequence>MDTMNDAALFLVTHGSRDRRSWLALQNLVSVARSKSALYIGGGCLEGQELSLAQQLMQFADEVNQLGGTEIIIMPVFLLAGVHVSEDIPTEVAIAQNQLSEKLQKPLKFRITPHLGTDSQISSLLLQQFEKYRVQEILSTPSGSIPNHTLINEKDQGRILIAHGTQRMGANQAIEDLANDCHAIAAYWGVEPKIETQIEKLLAQGITKIDVLPYFLTEGGITEAVAKKLQIYSDRLQIRQLPVPLSSEQIVDLLWKFI</sequence>
<evidence type="ECO:0008006" key="5">
    <source>
        <dbReference type="Google" id="ProtNLM"/>
    </source>
</evidence>
<dbReference type="GO" id="GO:0046872">
    <property type="term" value="F:metal ion binding"/>
    <property type="evidence" value="ECO:0007669"/>
    <property type="project" value="UniProtKB-KW"/>
</dbReference>
<evidence type="ECO:0000256" key="2">
    <source>
        <dbReference type="ARBA" id="ARBA00023239"/>
    </source>
</evidence>
<dbReference type="SUPFAM" id="SSF53800">
    <property type="entry name" value="Chelatase"/>
    <property type="match status" value="1"/>
</dbReference>